<dbReference type="InterPro" id="IPR004609">
    <property type="entry name" value="ATP-dep_DNA_helicase_RecG"/>
</dbReference>
<dbReference type="GO" id="GO:0016887">
    <property type="term" value="F:ATP hydrolysis activity"/>
    <property type="evidence" value="ECO:0007669"/>
    <property type="project" value="RHEA"/>
</dbReference>
<evidence type="ECO:0000259" key="16">
    <source>
        <dbReference type="PROSITE" id="PS51192"/>
    </source>
</evidence>
<dbReference type="GO" id="GO:0005524">
    <property type="term" value="F:ATP binding"/>
    <property type="evidence" value="ECO:0007669"/>
    <property type="project" value="UniProtKB-KW"/>
</dbReference>
<dbReference type="KEGG" id="kso:CKSOR_00332"/>
<dbReference type="SUPFAM" id="SSF50249">
    <property type="entry name" value="Nucleic acid-binding proteins"/>
    <property type="match status" value="1"/>
</dbReference>
<dbReference type="Pfam" id="PF19833">
    <property type="entry name" value="RecG_dom3_C"/>
    <property type="match status" value="1"/>
</dbReference>
<dbReference type="Pfam" id="PF17191">
    <property type="entry name" value="RecG_wedge"/>
    <property type="match status" value="1"/>
</dbReference>
<dbReference type="GO" id="GO:0043138">
    <property type="term" value="F:3'-5' DNA helicase activity"/>
    <property type="evidence" value="ECO:0007669"/>
    <property type="project" value="UniProtKB-EC"/>
</dbReference>
<keyword evidence="10 15" id="KW-0234">DNA repair</keyword>
<dbReference type="Pfam" id="PF00270">
    <property type="entry name" value="DEAD"/>
    <property type="match status" value="1"/>
</dbReference>
<evidence type="ECO:0000256" key="4">
    <source>
        <dbReference type="ARBA" id="ARBA00022763"/>
    </source>
</evidence>
<keyword evidence="11" id="KW-0413">Isomerase</keyword>
<dbReference type="Proteomes" id="UP000266796">
    <property type="component" value="Chromosome"/>
</dbReference>
<dbReference type="EC" id="5.6.2.4" evidence="13 15"/>
<evidence type="ECO:0000256" key="3">
    <source>
        <dbReference type="ARBA" id="ARBA00022741"/>
    </source>
</evidence>
<dbReference type="Gene3D" id="3.40.50.300">
    <property type="entry name" value="P-loop containing nucleotide triphosphate hydrolases"/>
    <property type="match status" value="2"/>
</dbReference>
<dbReference type="InterPro" id="IPR014001">
    <property type="entry name" value="Helicase_ATP-bd"/>
</dbReference>
<dbReference type="InterPro" id="IPR047112">
    <property type="entry name" value="RecG/Mfd"/>
</dbReference>
<dbReference type="PANTHER" id="PTHR47964:SF1">
    <property type="entry name" value="ATP-DEPENDENT DNA HELICASE HOMOLOG RECG, CHLOROPLASTIC"/>
    <property type="match status" value="1"/>
</dbReference>
<evidence type="ECO:0000256" key="14">
    <source>
        <dbReference type="ARBA" id="ARBA00048988"/>
    </source>
</evidence>
<protein>
    <recommendedName>
        <fullName evidence="2 15">ATP-dependent DNA helicase RecG</fullName>
        <ecNumber evidence="13 15">5.6.2.4</ecNumber>
    </recommendedName>
</protein>
<evidence type="ECO:0000256" key="6">
    <source>
        <dbReference type="ARBA" id="ARBA00022806"/>
    </source>
</evidence>
<dbReference type="Gene3D" id="2.40.50.140">
    <property type="entry name" value="Nucleic acid-binding proteins"/>
    <property type="match status" value="1"/>
</dbReference>
<keyword evidence="3 15" id="KW-0547">Nucleotide-binding</keyword>
<organism evidence="18 19">
    <name type="scientific">Candidatus Kinetoplastidibacterium kentomonadis</name>
    <dbReference type="NCBI Taxonomy" id="1576550"/>
    <lineage>
        <taxon>Bacteria</taxon>
        <taxon>Pseudomonadati</taxon>
        <taxon>Pseudomonadota</taxon>
        <taxon>Betaproteobacteria</taxon>
        <taxon>Candidatus Kinetoplastidibacterium</taxon>
    </lineage>
</organism>
<dbReference type="NCBIfam" id="TIGR00643">
    <property type="entry name" value="recG"/>
    <property type="match status" value="1"/>
</dbReference>
<gene>
    <name evidence="18" type="primary">recG</name>
    <name evidence="18" type="ORF">CKSOR_00332</name>
</gene>
<dbReference type="SUPFAM" id="SSF52540">
    <property type="entry name" value="P-loop containing nucleoside triphosphate hydrolases"/>
    <property type="match status" value="2"/>
</dbReference>
<dbReference type="PROSITE" id="PS51192">
    <property type="entry name" value="HELICASE_ATP_BIND_1"/>
    <property type="match status" value="1"/>
</dbReference>
<evidence type="ECO:0000256" key="12">
    <source>
        <dbReference type="ARBA" id="ARBA00034617"/>
    </source>
</evidence>
<dbReference type="InterPro" id="IPR045562">
    <property type="entry name" value="RecG_dom3_C"/>
</dbReference>
<evidence type="ECO:0000256" key="10">
    <source>
        <dbReference type="ARBA" id="ARBA00023204"/>
    </source>
</evidence>
<evidence type="ECO:0000256" key="15">
    <source>
        <dbReference type="RuleBase" id="RU363016"/>
    </source>
</evidence>
<evidence type="ECO:0000256" key="13">
    <source>
        <dbReference type="ARBA" id="ARBA00034808"/>
    </source>
</evidence>
<keyword evidence="7 15" id="KW-0067">ATP-binding</keyword>
<comment type="catalytic activity">
    <reaction evidence="12 15">
        <text>Couples ATP hydrolysis with the unwinding of duplex DNA by translocating in the 3'-5' direction.</text>
        <dbReference type="EC" id="5.6.2.4"/>
    </reaction>
</comment>
<dbReference type="GO" id="GO:0006281">
    <property type="term" value="P:DNA repair"/>
    <property type="evidence" value="ECO:0007669"/>
    <property type="project" value="UniProtKB-UniRule"/>
</dbReference>
<dbReference type="GO" id="GO:0003677">
    <property type="term" value="F:DNA binding"/>
    <property type="evidence" value="ECO:0007669"/>
    <property type="project" value="UniProtKB-KW"/>
</dbReference>
<sequence>MKISNSLNKNEIGYSDFISSENFLFFFPIKYQNLTIISKIIDLKIGEKYQIEGIIKNVNITLRPRKQLCAIVADDTGELQIRWLNFYPNLIKKIKIHNKIRLSGTVRKHINNIEIVHPDIINEKSILPTKLTPIYCNIFGLKVNDIKKIIYKLINEKILQETLPKNIIESYNLLSINDAVHTIHFPEISSDIKSLINKTHPAWLRIKFDELVARNLSILSKKNIRFNCRAIPLMKKETSINKFINNLPFSLTNSQIDVIKEISNDLTKPYPMHRILQGDVGSGKTIVAAIAILQAIKNKTQAVLMTPTEILSEQHFKKFSSWFNKLGINIGILTSSQKQNQKNITIQKIVTGEIDLIIGTQAILQDKIIFNRLGLSIIDEQHKFGVWQRSSLKYKNFNNKEYSYIPHQLAMSATPIPRTLAMVILSDIDISTIYELPKGRKPITTKLISNNKKYELIKRIKIEISLGKQAYWVCPIIDQSNKLTLQNVMHTYQEISSALPDINIGIIHGKLTQTEKSAVMNSFIEGNIKILVATTIIEVGVDIENASIMVIENAERFGLAQLHQLRGRIGRGTQNSTCILLYQDPLSEIAMDRLKAMFYTNNGFEIAKKDLQQRGPGEFLGTKQSGDILFKFVDIELDKNLIEPAKQASIYIYENNKELANKHIERWKFISYLR</sequence>
<keyword evidence="6 15" id="KW-0347">Helicase</keyword>
<evidence type="ECO:0000259" key="17">
    <source>
        <dbReference type="PROSITE" id="PS51194"/>
    </source>
</evidence>
<dbReference type="RefSeq" id="WP_108673862.1">
    <property type="nucleotide sequence ID" value="NZ_CP025628.1"/>
</dbReference>
<dbReference type="EMBL" id="CP025628">
    <property type="protein sequence ID" value="AWD32453.1"/>
    <property type="molecule type" value="Genomic_DNA"/>
</dbReference>
<dbReference type="CDD" id="cd17992">
    <property type="entry name" value="DEXHc_RecG"/>
    <property type="match status" value="1"/>
</dbReference>
<comment type="similarity">
    <text evidence="1 15">Belongs to the helicase family. RecG subfamily.</text>
</comment>
<feature type="domain" description="Helicase C-terminal" evidence="17">
    <location>
        <begin position="456"/>
        <end position="612"/>
    </location>
</feature>
<accession>A0A3Q8EWZ1</accession>
<dbReference type="PROSITE" id="PS51194">
    <property type="entry name" value="HELICASE_CTER"/>
    <property type="match status" value="1"/>
</dbReference>
<feature type="domain" description="Helicase ATP-binding" evidence="16">
    <location>
        <begin position="265"/>
        <end position="433"/>
    </location>
</feature>
<evidence type="ECO:0000256" key="1">
    <source>
        <dbReference type="ARBA" id="ARBA00007504"/>
    </source>
</evidence>
<dbReference type="InterPro" id="IPR012340">
    <property type="entry name" value="NA-bd_OB-fold"/>
</dbReference>
<dbReference type="InterPro" id="IPR027417">
    <property type="entry name" value="P-loop_NTPase"/>
</dbReference>
<evidence type="ECO:0000313" key="18">
    <source>
        <dbReference type="EMBL" id="AWD32453.1"/>
    </source>
</evidence>
<dbReference type="InterPro" id="IPR001650">
    <property type="entry name" value="Helicase_C-like"/>
</dbReference>
<evidence type="ECO:0000313" key="19">
    <source>
        <dbReference type="Proteomes" id="UP000266796"/>
    </source>
</evidence>
<evidence type="ECO:0000256" key="11">
    <source>
        <dbReference type="ARBA" id="ARBA00023235"/>
    </source>
</evidence>
<keyword evidence="5 15" id="KW-0378">Hydrolase</keyword>
<name>A0A3Q8EWZ1_9PROT</name>
<keyword evidence="4 15" id="KW-0227">DNA damage</keyword>
<proteinExistence type="inferred from homology"/>
<dbReference type="InterPro" id="IPR033454">
    <property type="entry name" value="RecG_wedge"/>
</dbReference>
<dbReference type="AlphaFoldDB" id="A0A3Q8EWZ1"/>
<evidence type="ECO:0000256" key="8">
    <source>
        <dbReference type="ARBA" id="ARBA00023125"/>
    </source>
</evidence>
<dbReference type="GO" id="GO:0006310">
    <property type="term" value="P:DNA recombination"/>
    <property type="evidence" value="ECO:0007669"/>
    <property type="project" value="UniProtKB-UniRule"/>
</dbReference>
<dbReference type="SMART" id="SM00487">
    <property type="entry name" value="DEXDc"/>
    <property type="match status" value="1"/>
</dbReference>
<dbReference type="Pfam" id="PF00271">
    <property type="entry name" value="Helicase_C"/>
    <property type="match status" value="1"/>
</dbReference>
<comment type="catalytic activity">
    <reaction evidence="14 15">
        <text>ATP + H2O = ADP + phosphate + H(+)</text>
        <dbReference type="Rhea" id="RHEA:13065"/>
        <dbReference type="ChEBI" id="CHEBI:15377"/>
        <dbReference type="ChEBI" id="CHEBI:15378"/>
        <dbReference type="ChEBI" id="CHEBI:30616"/>
        <dbReference type="ChEBI" id="CHEBI:43474"/>
        <dbReference type="ChEBI" id="CHEBI:456216"/>
        <dbReference type="EC" id="5.6.2.4"/>
    </reaction>
</comment>
<dbReference type="InterPro" id="IPR011545">
    <property type="entry name" value="DEAD/DEAH_box_helicase_dom"/>
</dbReference>
<dbReference type="PANTHER" id="PTHR47964">
    <property type="entry name" value="ATP-DEPENDENT DNA HELICASE HOMOLOG RECG, CHLOROPLASTIC"/>
    <property type="match status" value="1"/>
</dbReference>
<dbReference type="OrthoDB" id="9804325at2"/>
<reference evidence="18 19" key="1">
    <citation type="journal article" date="2018" name="Parasitology">
        <title>The reduced genome of Candidatus Kinetoplastibacterium sorsogonicusi, the endosymbiont of Kentomonas sorsogonicus (Trypanosomatidae): loss of the haem-synthesis pathway.</title>
        <authorList>
            <person name="Silva F.M."/>
            <person name="Kostygov A.Y."/>
            <person name="Spodareva V.V."/>
            <person name="Butenko A."/>
            <person name="Tossou R."/>
            <person name="Lukes J."/>
            <person name="Yurchenko V."/>
            <person name="Alves J.M.P."/>
        </authorList>
    </citation>
    <scope>NUCLEOTIDE SEQUENCE [LARGE SCALE GENOMIC DNA]</scope>
    <source>
        <strain evidence="18 19">MF-08</strain>
    </source>
</reference>
<evidence type="ECO:0000256" key="2">
    <source>
        <dbReference type="ARBA" id="ARBA00017846"/>
    </source>
</evidence>
<keyword evidence="9 15" id="KW-0233">DNA recombination</keyword>
<evidence type="ECO:0000256" key="9">
    <source>
        <dbReference type="ARBA" id="ARBA00023172"/>
    </source>
</evidence>
<evidence type="ECO:0000256" key="7">
    <source>
        <dbReference type="ARBA" id="ARBA00022840"/>
    </source>
</evidence>
<comment type="function">
    <text evidence="15">Plays a critical role in recombination and DNA repair. Helps process Holliday junction intermediates to mature products by catalyzing branch migration. Has replication fork regression activity, unwinds stalled or blocked replication forks to make a HJ that can be resolved. Has a DNA unwinding activity characteristic of a DNA helicase with 3'-5' polarity.</text>
</comment>
<keyword evidence="8" id="KW-0238">DNA-binding</keyword>
<dbReference type="SMART" id="SM00490">
    <property type="entry name" value="HELICc"/>
    <property type="match status" value="1"/>
</dbReference>
<evidence type="ECO:0000256" key="5">
    <source>
        <dbReference type="ARBA" id="ARBA00022801"/>
    </source>
</evidence>
<keyword evidence="19" id="KW-1185">Reference proteome</keyword>
<dbReference type="CDD" id="cd04488">
    <property type="entry name" value="RecG_wedge_OBF"/>
    <property type="match status" value="1"/>
</dbReference>